<evidence type="ECO:0000313" key="2">
    <source>
        <dbReference type="EMBL" id="TKB48069.1"/>
    </source>
</evidence>
<dbReference type="AlphaFoldDB" id="A0A4V5NXE2"/>
<dbReference type="EMBL" id="SWCI01000010">
    <property type="protein sequence ID" value="TKB48069.1"/>
    <property type="molecule type" value="Genomic_DNA"/>
</dbReference>
<sequence length="129" mass="14237">MKFHLSLAVAAALVVNMAWAPQVQANDQLIANICQYVHDDNKSRLRKKLKESNVKVRNIYDGIRCNGETMIRSAMTNNANDVGVFLVKRLSAKSLQQPEFDGQTVLDWASANGHEGSEIVGAIRERIGG</sequence>
<dbReference type="Pfam" id="PF12514">
    <property type="entry name" value="DUF3718"/>
    <property type="match status" value="1"/>
</dbReference>
<keyword evidence="1" id="KW-0732">Signal</keyword>
<reference evidence="2 3" key="1">
    <citation type="submission" date="2019-04" db="EMBL/GenBank/DDBJ databases">
        <authorList>
            <person name="Hwang J.C."/>
        </authorList>
    </citation>
    <scope>NUCLEOTIDE SEQUENCE [LARGE SCALE GENOMIC DNA]</scope>
    <source>
        <strain evidence="2 3">IMCC35001</strain>
    </source>
</reference>
<name>A0A4V5NXE2_9GAMM</name>
<feature type="chain" id="PRO_5021028309" evidence="1">
    <location>
        <begin position="21"/>
        <end position="129"/>
    </location>
</feature>
<accession>A0A4V5NXE2</accession>
<organism evidence="2 3">
    <name type="scientific">Ferrimonas sediminicola</name>
    <dbReference type="NCBI Taxonomy" id="2569538"/>
    <lineage>
        <taxon>Bacteria</taxon>
        <taxon>Pseudomonadati</taxon>
        <taxon>Pseudomonadota</taxon>
        <taxon>Gammaproteobacteria</taxon>
        <taxon>Alteromonadales</taxon>
        <taxon>Ferrimonadaceae</taxon>
        <taxon>Ferrimonas</taxon>
    </lineage>
</organism>
<feature type="signal peptide" evidence="1">
    <location>
        <begin position="1"/>
        <end position="20"/>
    </location>
</feature>
<evidence type="ECO:0000256" key="1">
    <source>
        <dbReference type="SAM" id="SignalP"/>
    </source>
</evidence>
<dbReference type="RefSeq" id="WP_136853956.1">
    <property type="nucleotide sequence ID" value="NZ_SWCI01000010.1"/>
</dbReference>
<dbReference type="OrthoDB" id="6197363at2"/>
<dbReference type="InterPro" id="IPR022193">
    <property type="entry name" value="DUF3718"/>
</dbReference>
<protein>
    <submittedName>
        <fullName evidence="2">DUF3718 domain-containing protein</fullName>
    </submittedName>
</protein>
<evidence type="ECO:0000313" key="3">
    <source>
        <dbReference type="Proteomes" id="UP000305674"/>
    </source>
</evidence>
<gene>
    <name evidence="2" type="ORF">FCL40_14185</name>
</gene>
<keyword evidence="3" id="KW-1185">Reference proteome</keyword>
<dbReference type="Proteomes" id="UP000305674">
    <property type="component" value="Unassembled WGS sequence"/>
</dbReference>
<proteinExistence type="predicted"/>
<comment type="caution">
    <text evidence="2">The sequence shown here is derived from an EMBL/GenBank/DDBJ whole genome shotgun (WGS) entry which is preliminary data.</text>
</comment>